<dbReference type="InterPro" id="IPR011990">
    <property type="entry name" value="TPR-like_helical_dom_sf"/>
</dbReference>
<keyword evidence="1" id="KW-0677">Repeat</keyword>
<accession>A0AAP0DT37</accession>
<dbReference type="PANTHER" id="PTHR47262">
    <property type="entry name" value="OS02G0132600 PROTEIN"/>
    <property type="match status" value="1"/>
</dbReference>
<comment type="caution">
    <text evidence="4">The sequence shown here is derived from an EMBL/GenBank/DDBJ whole genome shotgun (WGS) entry which is preliminary data.</text>
</comment>
<name>A0AAP0DT37_9ASTR</name>
<evidence type="ECO:0000313" key="4">
    <source>
        <dbReference type="EMBL" id="KAK9080651.1"/>
    </source>
</evidence>
<proteinExistence type="predicted"/>
<dbReference type="NCBIfam" id="TIGR00756">
    <property type="entry name" value="PPR"/>
    <property type="match status" value="1"/>
</dbReference>
<dbReference type="Proteomes" id="UP001408789">
    <property type="component" value="Unassembled WGS sequence"/>
</dbReference>
<evidence type="ECO:0000256" key="2">
    <source>
        <dbReference type="PROSITE-ProRule" id="PRU00708"/>
    </source>
</evidence>
<dbReference type="PANTHER" id="PTHR47262:SF1">
    <property type="entry name" value="OS02G0132600 PROTEIN"/>
    <property type="match status" value="1"/>
</dbReference>
<reference evidence="4 5" key="1">
    <citation type="submission" date="2024-04" db="EMBL/GenBank/DDBJ databases">
        <title>The reference genome of an endangered Asteraceae, Deinandra increscens subsp. villosa, native to the Central Coast of California.</title>
        <authorList>
            <person name="Guilliams M."/>
            <person name="Hasenstab-Lehman K."/>
            <person name="Meyer R."/>
            <person name="Mcevoy S."/>
        </authorList>
    </citation>
    <scope>NUCLEOTIDE SEQUENCE [LARGE SCALE GENOMIC DNA]</scope>
    <source>
        <tissue evidence="4">Leaf</tissue>
    </source>
</reference>
<evidence type="ECO:0000256" key="1">
    <source>
        <dbReference type="ARBA" id="ARBA00022737"/>
    </source>
</evidence>
<gene>
    <name evidence="4" type="ORF">SSX86_000409</name>
</gene>
<dbReference type="Gene3D" id="1.25.40.10">
    <property type="entry name" value="Tetratricopeptide repeat domain"/>
    <property type="match status" value="4"/>
</dbReference>
<dbReference type="EMBL" id="JBCNJP010000002">
    <property type="protein sequence ID" value="KAK9080651.1"/>
    <property type="molecule type" value="Genomic_DNA"/>
</dbReference>
<feature type="repeat" description="PPR" evidence="2">
    <location>
        <begin position="525"/>
        <end position="559"/>
    </location>
</feature>
<protein>
    <recommendedName>
        <fullName evidence="3">PROP1-like PPR domain-containing protein</fullName>
    </recommendedName>
</protein>
<dbReference type="Pfam" id="PF17177">
    <property type="entry name" value="PPR_long"/>
    <property type="match status" value="1"/>
</dbReference>
<dbReference type="PROSITE" id="PS51375">
    <property type="entry name" value="PPR"/>
    <property type="match status" value="2"/>
</dbReference>
<dbReference type="InterPro" id="IPR033443">
    <property type="entry name" value="PROP1-like_PPR_dom"/>
</dbReference>
<dbReference type="Pfam" id="PF01535">
    <property type="entry name" value="PPR"/>
    <property type="match status" value="2"/>
</dbReference>
<feature type="domain" description="PROP1-like PPR" evidence="3">
    <location>
        <begin position="429"/>
        <end position="571"/>
    </location>
</feature>
<evidence type="ECO:0000259" key="3">
    <source>
        <dbReference type="Pfam" id="PF17177"/>
    </source>
</evidence>
<dbReference type="InterPro" id="IPR002885">
    <property type="entry name" value="PPR_rpt"/>
</dbReference>
<dbReference type="AlphaFoldDB" id="A0AAP0DT37"/>
<sequence length="897" mass="100897">MSAKVKNLTKLLNSATAFSDRTAKTLARTTVTDAAPLASAAKDVTLKNYIQFSANDLDDSSSSLLHLKPSKSKTSSSSKRISELTVESVRVGASSIDDSKRDLKRQLKNILCGDADVLPQSEESYYSPPLDDILDLSWHPTISNSAAQLQRREVSRERKQVWVFKSSQSTRYGKLVRMCAEKLGANATLEVFKKLDRETGVKEFNCMIEVCIERARNTDDEDAALEEFHRAYRVFETMRESGFEIGEVTYGPFLMFIIDMGMVDEFHFFCDSIKKENPKSLSRLAYYEMLLWIKVGDEDKIQKLIGNTHDNDDSNFYDSYFVALCEAGQQEEVSILLEKLNIKKVSSKENMEWIFKSLGKLLLESHAKNFILELKTEDKGEHDLSNLIYSYAMSMPKIQAEDIVEKFKDLHAELKVAPSSGSHEKLIKLCCDSLEVDLAIDLVDSMLEDGLKVKTTLVNSILIACFGSCEYTLVRRINSLINDHESIKPNAETFRIMIGMCVKMKDFDRAYGMIKDLEKLDLLPTANMYNAIMGGYFRQKNFYKGLMVLKQMDATNVKPDSQTFSYIIGNCNSEDDIEKYRRELHEAGVQPTKHIFMALINAYAACGLFDKAKQVLLDKSVPANSLNEIKSVLISALATNGQLADALDVYDEIKQLDANLEPKAAISLIEHLQSEGELSQLLQLLNQLQDTELWDDGCARIILYCVRHKLSDSAVDLLKQRMEKSSTTDMVIDVLFDEVFCQIAETEPTDVQFGLDLLQALKKDIGIRPSRKSLDFLLSACVNAKDLERSFLVWNEYRTAGLPYNVLSYVRMYQALLASGAHKAANVILENISDDDPHVCGVVKACQETFGETDSSGSKGKKKKKNSVLEVCQEALGETVLVKSEGKNKKKKKKKPT</sequence>
<evidence type="ECO:0000313" key="5">
    <source>
        <dbReference type="Proteomes" id="UP001408789"/>
    </source>
</evidence>
<feature type="repeat" description="PPR" evidence="2">
    <location>
        <begin position="490"/>
        <end position="524"/>
    </location>
</feature>
<organism evidence="4 5">
    <name type="scientific">Deinandra increscens subsp. villosa</name>
    <dbReference type="NCBI Taxonomy" id="3103831"/>
    <lineage>
        <taxon>Eukaryota</taxon>
        <taxon>Viridiplantae</taxon>
        <taxon>Streptophyta</taxon>
        <taxon>Embryophyta</taxon>
        <taxon>Tracheophyta</taxon>
        <taxon>Spermatophyta</taxon>
        <taxon>Magnoliopsida</taxon>
        <taxon>eudicotyledons</taxon>
        <taxon>Gunneridae</taxon>
        <taxon>Pentapetalae</taxon>
        <taxon>asterids</taxon>
        <taxon>campanulids</taxon>
        <taxon>Asterales</taxon>
        <taxon>Asteraceae</taxon>
        <taxon>Asteroideae</taxon>
        <taxon>Heliantheae alliance</taxon>
        <taxon>Madieae</taxon>
        <taxon>Madiinae</taxon>
        <taxon>Deinandra</taxon>
    </lineage>
</organism>
<keyword evidence="5" id="KW-1185">Reference proteome</keyword>